<dbReference type="AlphaFoldDB" id="A0A839U4Z6"/>
<keyword evidence="2" id="KW-1185">Reference proteome</keyword>
<dbReference type="Proteomes" id="UP000554520">
    <property type="component" value="Unassembled WGS sequence"/>
</dbReference>
<sequence>MQLNSYKWPPPAGASKHARFAAVSLSLFPIGQCATSHISASITDRMFFVSPN</sequence>
<evidence type="ECO:0000313" key="1">
    <source>
        <dbReference type="EMBL" id="MBB3146156.1"/>
    </source>
</evidence>
<comment type="caution">
    <text evidence="1">The sequence shown here is derived from an EMBL/GenBank/DDBJ whole genome shotgun (WGS) entry which is preliminary data.</text>
</comment>
<name>A0A839U4Z6_9HYPH</name>
<accession>A0A839U4Z6</accession>
<dbReference type="EMBL" id="JACHXN010000007">
    <property type="protein sequence ID" value="MBB3146156.1"/>
    <property type="molecule type" value="Genomic_DNA"/>
</dbReference>
<gene>
    <name evidence="1" type="ORF">FHS21_002571</name>
</gene>
<evidence type="ECO:0000313" key="2">
    <source>
        <dbReference type="Proteomes" id="UP000554520"/>
    </source>
</evidence>
<protein>
    <submittedName>
        <fullName evidence="1">Uncharacterized protein</fullName>
    </submittedName>
</protein>
<organism evidence="1 2">
    <name type="scientific">Phyllobacterium trifolii</name>
    <dbReference type="NCBI Taxonomy" id="300193"/>
    <lineage>
        <taxon>Bacteria</taxon>
        <taxon>Pseudomonadati</taxon>
        <taxon>Pseudomonadota</taxon>
        <taxon>Alphaproteobacteria</taxon>
        <taxon>Hyphomicrobiales</taxon>
        <taxon>Phyllobacteriaceae</taxon>
        <taxon>Phyllobacterium</taxon>
    </lineage>
</organism>
<reference evidence="1 2" key="1">
    <citation type="submission" date="2020-08" db="EMBL/GenBank/DDBJ databases">
        <title>Genomic Encyclopedia of Type Strains, Phase III (KMG-III): the genomes of soil and plant-associated and newly described type strains.</title>
        <authorList>
            <person name="Whitman W."/>
        </authorList>
    </citation>
    <scope>NUCLEOTIDE SEQUENCE [LARGE SCALE GENOMIC DNA]</scope>
    <source>
        <strain evidence="1 2">CECT 7015</strain>
    </source>
</reference>
<proteinExistence type="predicted"/>